<dbReference type="EMBL" id="BAABAA010000011">
    <property type="protein sequence ID" value="GAA3585161.1"/>
    <property type="molecule type" value="Genomic_DNA"/>
</dbReference>
<evidence type="ECO:0000313" key="2">
    <source>
        <dbReference type="Proteomes" id="UP001501222"/>
    </source>
</evidence>
<organism evidence="1 2">
    <name type="scientific">Kribbella ginsengisoli</name>
    <dbReference type="NCBI Taxonomy" id="363865"/>
    <lineage>
        <taxon>Bacteria</taxon>
        <taxon>Bacillati</taxon>
        <taxon>Actinomycetota</taxon>
        <taxon>Actinomycetes</taxon>
        <taxon>Propionibacteriales</taxon>
        <taxon>Kribbellaceae</taxon>
        <taxon>Kribbella</taxon>
    </lineage>
</organism>
<keyword evidence="2" id="KW-1185">Reference proteome</keyword>
<gene>
    <name evidence="1" type="ORF">GCM10022235_64560</name>
</gene>
<protein>
    <submittedName>
        <fullName evidence="1">Uncharacterized protein</fullName>
    </submittedName>
</protein>
<evidence type="ECO:0000313" key="1">
    <source>
        <dbReference type="EMBL" id="GAA3585161.1"/>
    </source>
</evidence>
<comment type="caution">
    <text evidence="1">The sequence shown here is derived from an EMBL/GenBank/DDBJ whole genome shotgun (WGS) entry which is preliminary data.</text>
</comment>
<dbReference type="Proteomes" id="UP001501222">
    <property type="component" value="Unassembled WGS sequence"/>
</dbReference>
<sequence>MLKTHSGHGSLVGQRCSAAAILFQQHGVGLLSLALVLTGDQRRAEESVSAVVCAAHPASLPHGLSATGIRQELAQRLYFHCDPRPSGPEQLEELALALTTWGRLNEHGVAFLLEVPAATVTQILSGKDSVESRNSSG</sequence>
<reference evidence="2" key="1">
    <citation type="journal article" date="2019" name="Int. J. Syst. Evol. Microbiol.">
        <title>The Global Catalogue of Microorganisms (GCM) 10K type strain sequencing project: providing services to taxonomists for standard genome sequencing and annotation.</title>
        <authorList>
            <consortium name="The Broad Institute Genomics Platform"/>
            <consortium name="The Broad Institute Genome Sequencing Center for Infectious Disease"/>
            <person name="Wu L."/>
            <person name="Ma J."/>
        </authorList>
    </citation>
    <scope>NUCLEOTIDE SEQUENCE [LARGE SCALE GENOMIC DNA]</scope>
    <source>
        <strain evidence="2">JCM 16928</strain>
    </source>
</reference>
<accession>A0ABP6YMI6</accession>
<name>A0ABP6YMI6_9ACTN</name>
<proteinExistence type="predicted"/>
<dbReference type="RefSeq" id="WP_344846858.1">
    <property type="nucleotide sequence ID" value="NZ_BAABAA010000011.1"/>
</dbReference>